<proteinExistence type="predicted"/>
<feature type="region of interest" description="Disordered" evidence="1">
    <location>
        <begin position="123"/>
        <end position="142"/>
    </location>
</feature>
<name>S3UWB0_9LEPT</name>
<feature type="compositionally biased region" description="Polar residues" evidence="1">
    <location>
        <begin position="123"/>
        <end position="139"/>
    </location>
</feature>
<protein>
    <submittedName>
        <fullName evidence="2">Uncharacterized protein</fullName>
    </submittedName>
</protein>
<evidence type="ECO:0000313" key="3">
    <source>
        <dbReference type="Proteomes" id="UP000014540"/>
    </source>
</evidence>
<comment type="caution">
    <text evidence="2">The sequence shown here is derived from an EMBL/GenBank/DDBJ whole genome shotgun (WGS) entry which is preliminary data.</text>
</comment>
<sequence length="306" mass="33662">MGYDIKRFVVLIQFPFYFGCTFGTIGNSTKEKETVLQAIGRIIDSQKTPVLPVIYYSDDQADSDLGKFTISTSVDSYEITIDSNSVELGQLSLLIKPVPNRSFSFSQRSLSARERIYKNETRISGNMHSSDPNANSDAPNASDYARTYGITGNFHAGDISSVNDSIPSGPVRSQFLYGFPDIPFGILSHIYGVYNKILLNLSAKRVSDGSIKTIYLDLRNLSFQVEASCNVGFPYSKSIPFSIGFRVDGLLSGRPGSSVSLLDDVFLSGNTSLIISELQNSSWLNETIQVFNSPGQVLILYPCLFP</sequence>
<dbReference type="RefSeq" id="WP_016549252.1">
    <property type="nucleotide sequence ID" value="NZ_AKWZ02000009.1"/>
</dbReference>
<dbReference type="STRING" id="1193011.LEP1GSC058_1706"/>
<gene>
    <name evidence="2" type="ORF">LEP1GSC058_1706</name>
</gene>
<dbReference type="AlphaFoldDB" id="S3UWB0"/>
<evidence type="ECO:0000256" key="1">
    <source>
        <dbReference type="SAM" id="MobiDB-lite"/>
    </source>
</evidence>
<evidence type="ECO:0000313" key="2">
    <source>
        <dbReference type="EMBL" id="EPG74691.1"/>
    </source>
</evidence>
<dbReference type="OrthoDB" id="344019at2"/>
<keyword evidence="3" id="KW-1185">Reference proteome</keyword>
<reference evidence="2" key="1">
    <citation type="submission" date="2013-04" db="EMBL/GenBank/DDBJ databases">
        <authorList>
            <person name="Harkins D.M."/>
            <person name="Durkin A.S."/>
            <person name="Selengut J.D."/>
            <person name="Sanka R."/>
            <person name="DePew J."/>
            <person name="Purushe J."/>
            <person name="Ahmed A."/>
            <person name="van der Linden H."/>
            <person name="Goris M.G.A."/>
            <person name="Hartskeerl R.A."/>
            <person name="Vinetz J.M."/>
            <person name="Sutton G.G."/>
            <person name="Nelson W.C."/>
            <person name="Fouts D.E."/>
        </authorList>
    </citation>
    <scope>NUCLEOTIDE SEQUENCE [LARGE SCALE GENOMIC DNA]</scope>
    <source>
        <strain evidence="2">BUT 6</strain>
    </source>
</reference>
<organism evidence="2 3">
    <name type="scientific">Leptospira fainei serovar Hurstbridge str. BUT 6</name>
    <dbReference type="NCBI Taxonomy" id="1193011"/>
    <lineage>
        <taxon>Bacteria</taxon>
        <taxon>Pseudomonadati</taxon>
        <taxon>Spirochaetota</taxon>
        <taxon>Spirochaetia</taxon>
        <taxon>Leptospirales</taxon>
        <taxon>Leptospiraceae</taxon>
        <taxon>Leptospira</taxon>
    </lineage>
</organism>
<dbReference type="Proteomes" id="UP000014540">
    <property type="component" value="Unassembled WGS sequence"/>
</dbReference>
<dbReference type="EMBL" id="AKWZ02000009">
    <property type="protein sequence ID" value="EPG74691.1"/>
    <property type="molecule type" value="Genomic_DNA"/>
</dbReference>
<accession>S3UWB0</accession>